<evidence type="ECO:0000256" key="1">
    <source>
        <dbReference type="SAM" id="SignalP"/>
    </source>
</evidence>
<feature type="chain" id="PRO_5037319458" description="DUF6916 domain-containing protein" evidence="1">
    <location>
        <begin position="32"/>
        <end position="149"/>
    </location>
</feature>
<protein>
    <recommendedName>
        <fullName evidence="2">DUF6916 domain-containing protein</fullName>
    </recommendedName>
</protein>
<sequence length="149" mass="16124">MQKNTQLNRRLFIGGQVALAASVGFGASAFALENQSSFGLEEQVSWRTGTADQFAKLINQQFTAVTPNGGLLQMKLVEAIPNSSGSARPKHLSRQEGVSLIFESDFAEDLAAKGHHITSVWNSVLGESKMFLGTIPRRSGGYEIEVILN</sequence>
<dbReference type="RefSeq" id="WP_189587022.1">
    <property type="nucleotide sequence ID" value="NZ_BMYV01000003.1"/>
</dbReference>
<organism evidence="3 4">
    <name type="scientific">Litorimonas cladophorae</name>
    <dbReference type="NCBI Taxonomy" id="1220491"/>
    <lineage>
        <taxon>Bacteria</taxon>
        <taxon>Pseudomonadati</taxon>
        <taxon>Pseudomonadota</taxon>
        <taxon>Alphaproteobacteria</taxon>
        <taxon>Maricaulales</taxon>
        <taxon>Robiginitomaculaceae</taxon>
    </lineage>
</organism>
<comment type="caution">
    <text evidence="3">The sequence shown here is derived from an EMBL/GenBank/DDBJ whole genome shotgun (WGS) entry which is preliminary data.</text>
</comment>
<dbReference type="AlphaFoldDB" id="A0A918KS65"/>
<evidence type="ECO:0000313" key="3">
    <source>
        <dbReference type="EMBL" id="GGX74986.1"/>
    </source>
</evidence>
<dbReference type="InterPro" id="IPR006311">
    <property type="entry name" value="TAT_signal"/>
</dbReference>
<evidence type="ECO:0000259" key="2">
    <source>
        <dbReference type="Pfam" id="PF21880"/>
    </source>
</evidence>
<proteinExistence type="predicted"/>
<keyword evidence="4" id="KW-1185">Reference proteome</keyword>
<dbReference type="Proteomes" id="UP000600865">
    <property type="component" value="Unassembled WGS sequence"/>
</dbReference>
<name>A0A918KS65_9PROT</name>
<dbReference type="PROSITE" id="PS51318">
    <property type="entry name" value="TAT"/>
    <property type="match status" value="1"/>
</dbReference>
<dbReference type="InterPro" id="IPR054209">
    <property type="entry name" value="DUF6916"/>
</dbReference>
<feature type="domain" description="DUF6916" evidence="2">
    <location>
        <begin position="50"/>
        <end position="147"/>
    </location>
</feature>
<accession>A0A918KS65</accession>
<gene>
    <name evidence="3" type="ORF">GCM10011309_26480</name>
</gene>
<feature type="signal peptide" evidence="1">
    <location>
        <begin position="1"/>
        <end position="31"/>
    </location>
</feature>
<reference evidence="3 4" key="1">
    <citation type="journal article" date="2014" name="Int. J. Syst. Evol. Microbiol.">
        <title>Complete genome sequence of Corynebacterium casei LMG S-19264T (=DSM 44701T), isolated from a smear-ripened cheese.</title>
        <authorList>
            <consortium name="US DOE Joint Genome Institute (JGI-PGF)"/>
            <person name="Walter F."/>
            <person name="Albersmeier A."/>
            <person name="Kalinowski J."/>
            <person name="Ruckert C."/>
        </authorList>
    </citation>
    <scope>NUCLEOTIDE SEQUENCE [LARGE SCALE GENOMIC DNA]</scope>
    <source>
        <strain evidence="3 4">KCTC 23968</strain>
    </source>
</reference>
<dbReference type="Pfam" id="PF21880">
    <property type="entry name" value="DUF6916"/>
    <property type="match status" value="1"/>
</dbReference>
<keyword evidence="1" id="KW-0732">Signal</keyword>
<dbReference type="EMBL" id="BMYV01000003">
    <property type="protein sequence ID" value="GGX74986.1"/>
    <property type="molecule type" value="Genomic_DNA"/>
</dbReference>
<evidence type="ECO:0000313" key="4">
    <source>
        <dbReference type="Proteomes" id="UP000600865"/>
    </source>
</evidence>